<gene>
    <name evidence="2" type="ORF">ENO26_03595</name>
</gene>
<feature type="region of interest" description="Disordered" evidence="1">
    <location>
        <begin position="18"/>
        <end position="55"/>
    </location>
</feature>
<dbReference type="AlphaFoldDB" id="A0A7J2U316"/>
<evidence type="ECO:0000256" key="1">
    <source>
        <dbReference type="SAM" id="MobiDB-lite"/>
    </source>
</evidence>
<proteinExistence type="predicted"/>
<evidence type="ECO:0000313" key="2">
    <source>
        <dbReference type="EMBL" id="HEM66643.1"/>
    </source>
</evidence>
<name>A0A7J2U316_9CREN</name>
<reference evidence="2" key="1">
    <citation type="journal article" date="2020" name="mSystems">
        <title>Genome- and Community-Level Interaction Insights into Carbon Utilization and Element Cycling Functions of Hydrothermarchaeota in Hydrothermal Sediment.</title>
        <authorList>
            <person name="Zhou Z."/>
            <person name="Liu Y."/>
            <person name="Xu W."/>
            <person name="Pan J."/>
            <person name="Luo Z.H."/>
            <person name="Li M."/>
        </authorList>
    </citation>
    <scope>NUCLEOTIDE SEQUENCE [LARGE SCALE GENOMIC DNA]</scope>
    <source>
        <strain evidence="2">SpSt-125</strain>
    </source>
</reference>
<organism evidence="2">
    <name type="scientific">Ignisphaera aggregans</name>
    <dbReference type="NCBI Taxonomy" id="334771"/>
    <lineage>
        <taxon>Archaea</taxon>
        <taxon>Thermoproteota</taxon>
        <taxon>Thermoprotei</taxon>
        <taxon>Desulfurococcales</taxon>
        <taxon>Desulfurococcaceae</taxon>
        <taxon>Ignisphaera</taxon>
    </lineage>
</organism>
<accession>A0A7J2U316</accession>
<dbReference type="EMBL" id="DSEU01000024">
    <property type="protein sequence ID" value="HEM66643.1"/>
    <property type="molecule type" value="Genomic_DNA"/>
</dbReference>
<comment type="caution">
    <text evidence="2">The sequence shown here is derived from an EMBL/GenBank/DDBJ whole genome shotgun (WGS) entry which is preliminary data.</text>
</comment>
<protein>
    <submittedName>
        <fullName evidence="2">Uncharacterized protein</fullName>
    </submittedName>
</protein>
<sequence>MSIKYFEPLTMINSLLITPSPKRDRGNGPETWPGIEPSRRGDVIPNLPALGNPRTLGRGGGQLPLHLHTPQLYLHYHCTV</sequence>